<gene>
    <name evidence="1" type="ORF">NOCA2230041</name>
</gene>
<dbReference type="AlphaFoldDB" id="A0A2P2BZG8"/>
<protein>
    <submittedName>
        <fullName evidence="1">Uncharacterized protein</fullName>
    </submittedName>
</protein>
<reference evidence="1" key="1">
    <citation type="submission" date="2015-08" db="EMBL/GenBank/DDBJ databases">
        <authorList>
            <person name="Babu N.S."/>
            <person name="Beckwith C.J."/>
            <person name="Beseler K.G."/>
            <person name="Brison A."/>
            <person name="Carone J.V."/>
            <person name="Caskin T.P."/>
            <person name="Diamond M."/>
            <person name="Durham M.E."/>
            <person name="Foxe J.M."/>
            <person name="Go M."/>
            <person name="Henderson B.A."/>
            <person name="Jones I.B."/>
            <person name="McGettigan J.A."/>
            <person name="Micheletti S.J."/>
            <person name="Nasrallah M.E."/>
            <person name="Ortiz D."/>
            <person name="Piller C.R."/>
            <person name="Privatt S.R."/>
            <person name="Schneider S.L."/>
            <person name="Sharp S."/>
            <person name="Smith T.C."/>
            <person name="Stanton J.D."/>
            <person name="Ullery H.E."/>
            <person name="Wilson R.J."/>
            <person name="Serrano M.G."/>
            <person name="Buck G."/>
            <person name="Lee V."/>
            <person name="Wang Y."/>
            <person name="Carvalho R."/>
            <person name="Voegtly L."/>
            <person name="Shi R."/>
            <person name="Duckworth R."/>
            <person name="Johnson A."/>
            <person name="Loviza R."/>
            <person name="Walstead R."/>
            <person name="Shah Z."/>
            <person name="Kiflezghi M."/>
            <person name="Wade K."/>
            <person name="Ball S.L."/>
            <person name="Bradley K.W."/>
            <person name="Asai D.J."/>
            <person name="Bowman C.A."/>
            <person name="Russell D.A."/>
            <person name="Pope W.H."/>
            <person name="Jacobs-Sera D."/>
            <person name="Hendrix R.W."/>
            <person name="Hatfull G.F."/>
        </authorList>
    </citation>
    <scope>NUCLEOTIDE SEQUENCE</scope>
</reference>
<accession>A0A2P2BZG8</accession>
<dbReference type="InterPro" id="IPR011047">
    <property type="entry name" value="Quinoprotein_ADH-like_sf"/>
</dbReference>
<dbReference type="EMBL" id="CZKA01000016">
    <property type="protein sequence ID" value="CUR55121.1"/>
    <property type="molecule type" value="Genomic_DNA"/>
</dbReference>
<evidence type="ECO:0000313" key="1">
    <source>
        <dbReference type="EMBL" id="CUR55121.1"/>
    </source>
</evidence>
<proteinExistence type="predicted"/>
<dbReference type="SUPFAM" id="SSF50998">
    <property type="entry name" value="Quinoprotein alcohol dehydrogenase-like"/>
    <property type="match status" value="1"/>
</dbReference>
<organism evidence="1">
    <name type="scientific">metagenome</name>
    <dbReference type="NCBI Taxonomy" id="256318"/>
    <lineage>
        <taxon>unclassified sequences</taxon>
        <taxon>metagenomes</taxon>
    </lineage>
</organism>
<sequence length="384" mass="38984">MHIPPASVRSTSRQWSGLALAGALALAVTSWLVPPAQAQLALGSTPSASWRVDGRVYATVIVGNTIVVGGSFTTATSATGTTAARQNLAAFSMSSGALLTGWRADAGGTVRALSTDGTSVWAGGSFGQIGGVTRRRIAKLSGATGAVDSAFAVSADATVRALELDGNSLYVGGAFLTLDGVAKNRIGKVNATSGALVTAFTASANERVYGLQKNPASAILYVAGNFSTLSGTNRNGVGAVSSTSGDSTGPAFGSAARPTLGLAINDTGTRLYAASGAGANQTPSWNTTSGTRLWRVRVDGDVQSVLYYDGVVYFGFHDGFEGDATVKLLAANADTGALTAFRPVFNRFWGVFSLAASPAGLVAGGEFTRVSGVRSEGFVRFPVS</sequence>
<name>A0A2P2BZG8_9ZZZZ</name>
<dbReference type="Gene3D" id="2.40.10.480">
    <property type="match status" value="1"/>
</dbReference>